<name>A0A498J854_MALDO</name>
<dbReference type="Gene3D" id="3.90.550.10">
    <property type="entry name" value="Spore Coat Polysaccharide Biosynthesis Protein SpsA, Chain A"/>
    <property type="match status" value="1"/>
</dbReference>
<dbReference type="GO" id="GO:0071555">
    <property type="term" value="P:cell wall organization"/>
    <property type="evidence" value="ECO:0007669"/>
    <property type="project" value="UniProtKB-KW"/>
</dbReference>
<evidence type="ECO:0000256" key="8">
    <source>
        <dbReference type="ARBA" id="ARBA00023316"/>
    </source>
</evidence>
<feature type="transmembrane region" description="Helical" evidence="13">
    <location>
        <begin position="505"/>
        <end position="524"/>
    </location>
</feature>
<dbReference type="Proteomes" id="UP000290289">
    <property type="component" value="Chromosome 9"/>
</dbReference>
<feature type="active site" evidence="9">
    <location>
        <position position="916"/>
    </location>
</feature>
<protein>
    <recommendedName>
        <fullName evidence="16">Glycosyltransferase 2-like domain-containing protein</fullName>
    </recommendedName>
</protein>
<proteinExistence type="predicted"/>
<feature type="binding site" evidence="11">
    <location>
        <position position="730"/>
    </location>
    <ligand>
        <name>Mn(2+)</name>
        <dbReference type="ChEBI" id="CHEBI:29035"/>
    </ligand>
</feature>
<dbReference type="GO" id="GO:0012505">
    <property type="term" value="C:endomembrane system"/>
    <property type="evidence" value="ECO:0007669"/>
    <property type="project" value="UniProtKB-SubCell"/>
</dbReference>
<dbReference type="EMBL" id="RDQH01000335">
    <property type="protein sequence ID" value="RXH89993.1"/>
    <property type="molecule type" value="Genomic_DNA"/>
</dbReference>
<dbReference type="GO" id="GO:0030244">
    <property type="term" value="P:cellulose biosynthetic process"/>
    <property type="evidence" value="ECO:0007669"/>
    <property type="project" value="InterPro"/>
</dbReference>
<dbReference type="Gene3D" id="1.25.40.10">
    <property type="entry name" value="Tetratricopeptide repeat domain"/>
    <property type="match status" value="2"/>
</dbReference>
<dbReference type="SUPFAM" id="SSF53448">
    <property type="entry name" value="Nucleotide-diphospho-sugar transferases"/>
    <property type="match status" value="1"/>
</dbReference>
<evidence type="ECO:0000256" key="10">
    <source>
        <dbReference type="PIRSR" id="PIRSR605150-2"/>
    </source>
</evidence>
<reference evidence="14 15" key="1">
    <citation type="submission" date="2018-10" db="EMBL/GenBank/DDBJ databases">
        <title>A high-quality apple genome assembly.</title>
        <authorList>
            <person name="Hu J."/>
        </authorList>
    </citation>
    <scope>NUCLEOTIDE SEQUENCE [LARGE SCALE GENOMIC DNA]</scope>
    <source>
        <strain evidence="15">cv. HFTH1</strain>
        <tissue evidence="14">Young leaf</tissue>
    </source>
</reference>
<dbReference type="GO" id="GO:0016760">
    <property type="term" value="F:cellulose synthase (UDP-forming) activity"/>
    <property type="evidence" value="ECO:0007669"/>
    <property type="project" value="InterPro"/>
</dbReference>
<evidence type="ECO:0000256" key="9">
    <source>
        <dbReference type="PIRSR" id="PIRSR605150-1"/>
    </source>
</evidence>
<comment type="subcellular location">
    <subcellularLocation>
        <location evidence="1">Endomembrane system</location>
        <topology evidence="1">Multi-pass membrane protein</topology>
    </subcellularLocation>
</comment>
<feature type="transmembrane region" description="Helical" evidence="13">
    <location>
        <begin position="1154"/>
        <end position="1175"/>
    </location>
</feature>
<sequence length="1340" mass="149737">MPHSSPESLLQLLQCFLKHPNQIKQIHSRLFTNGHLLHNQHPKPSASKWMPTLLYNTLIRAHLGFGQPRKTLLLFIHMLAHQAPPNSHTFPPLIKAAAATSSSSSSPRLGSPLHTQVVKRGVLRDPFIQTSFVSFYAELGKLCDARKVFEEMSEPCVVACNAMIDGFGRNGDMGSAVLLFESMPERDVVSWTSVINGFGRNGCFSEGIRFFQIMMNHENVMGCFVKPNEATYVSVLSSCANLGGWGSIYWGKQIHGHVIRNGIELTAFLGTALVDLYGKTGCLNSAGYMYQQVVVKEVCTWNAMISALSLNGKEKEALDLFENMKMERLQPNEVTFVAVLTACARGKLVKFGLELFRSMTNDFGVEPIMEHYGCVVDLLGRAGLFWEATEVIKSMPFEPDASVLGALLGSCKIHGTAELGNEVGEKLLELQPQHCGRYVVLSNINAGKERWDLAAAVRKTMVDAGILKIPAYKLRYTLHKVIEFIILFLLLSLLVHRLLSFNNHGFAWLIAFLCELSFTLNWVITISNKWNIVEYKTYPDRLLQRVSKHELPPVDMFVTTADSKLEPPIITINTVLSLLAVDYPTNKLACYVSDDGCSPLTFYSLSEASKFAMLWVPFCKKYNVQVRAPFRYFSNNNATFSSNDSSEFKQEWTLLKDEYEQLSRKIEDAVGKSIPFDVSQDFAVFSNIERNNHPTIIKVLWENKEDVSDGPPHLIYISREKRPKHPHHSKAGAMNVLTRVSGLMTNAPFMLNVDCDMFVNNPNIMLHAMCTLLGSENETKNAFAQFPQIFYDGLKDDPFGNQMYVGHGIAGIQGPIYAGTGCVHRRKVIYGLSPTDTKTGERYPNIGSGNVEMLKTFGTSEEFTKSAGDALQGNTERVNMSSKSVKAAHRVGECEYEYGTNWGIKVGWRYGSTTEDILTGLSIHNKGWNSIFCTPDPPAFLGCAPTGGPDSMTQQKRWATGLLEILLSKNCPIFGTLFGNLQFRMFLGYFWVLSWGLRCIPELCYAALPAYSIITNTHFLPKGQEPTYYIPIALFVLYHIYTLSEYLQTGLSIRAWWNNQRMGRITVMSAWLFGFISVILKLLGISETAFEVTRKDQSTSSDEGSEDTEAGRFTFDKSPIFVPPTTILLVQLTALATAFLGLRPQDQDELGSGSLEVISSVWLVLCLWPFLKGLFGTGKYGIPLSTISKSMMGVHLSLSILSLKPRRLLSVGCPFANSTLFKLEHISDTSLTIPFCQVIVHEDSLKNGQKMKVGFGRDMGEQKENFSWSGAFGYVARKKRPIHAHHYKADKGLRNAPFMLNVDCDMYANNPKIILHSMCLLLGFKHQKKVHICSVCPNVT</sequence>
<organism evidence="14 15">
    <name type="scientific">Malus domestica</name>
    <name type="common">Apple</name>
    <name type="synonym">Pyrus malus</name>
    <dbReference type="NCBI Taxonomy" id="3750"/>
    <lineage>
        <taxon>Eukaryota</taxon>
        <taxon>Viridiplantae</taxon>
        <taxon>Streptophyta</taxon>
        <taxon>Embryophyta</taxon>
        <taxon>Tracheophyta</taxon>
        <taxon>Spermatophyta</taxon>
        <taxon>Magnoliopsida</taxon>
        <taxon>eudicotyledons</taxon>
        <taxon>Gunneridae</taxon>
        <taxon>Pentapetalae</taxon>
        <taxon>rosids</taxon>
        <taxon>fabids</taxon>
        <taxon>Rosales</taxon>
        <taxon>Rosaceae</taxon>
        <taxon>Amygdaloideae</taxon>
        <taxon>Maleae</taxon>
        <taxon>Malus</taxon>
    </lineage>
</organism>
<evidence type="ECO:0000256" key="4">
    <source>
        <dbReference type="ARBA" id="ARBA00022692"/>
    </source>
</evidence>
<dbReference type="Pfam" id="PF03552">
    <property type="entry name" value="Cellulose_synt"/>
    <property type="match status" value="3"/>
</dbReference>
<accession>A0A498J854</accession>
<dbReference type="Pfam" id="PF13041">
    <property type="entry name" value="PPR_2"/>
    <property type="match status" value="1"/>
</dbReference>
<evidence type="ECO:0000256" key="6">
    <source>
        <dbReference type="ARBA" id="ARBA00022989"/>
    </source>
</evidence>
<keyword evidence="3" id="KW-0808">Transferase</keyword>
<dbReference type="InterPro" id="IPR046848">
    <property type="entry name" value="E_motif"/>
</dbReference>
<evidence type="ECO:0000313" key="15">
    <source>
        <dbReference type="Proteomes" id="UP000290289"/>
    </source>
</evidence>
<feature type="binding site" evidence="10">
    <location>
        <position position="566"/>
    </location>
    <ligand>
        <name>UDP-alpha-D-glucose</name>
        <dbReference type="ChEBI" id="CHEBI:58885"/>
    </ligand>
</feature>
<keyword evidence="15" id="KW-1185">Reference proteome</keyword>
<dbReference type="FunFam" id="1.25.40.10:FF:000242">
    <property type="entry name" value="Pentatricopeptide repeat-containing protein"/>
    <property type="match status" value="1"/>
</dbReference>
<dbReference type="PROSITE" id="PS51375">
    <property type="entry name" value="PPR"/>
    <property type="match status" value="2"/>
</dbReference>
<feature type="transmembrane region" description="Helical" evidence="13">
    <location>
        <begin position="1065"/>
        <end position="1085"/>
    </location>
</feature>
<keyword evidence="7 13" id="KW-0472">Membrane</keyword>
<comment type="caution">
    <text evidence="14">The sequence shown here is derived from an EMBL/GenBank/DDBJ whole genome shotgun (WGS) entry which is preliminary data.</text>
</comment>
<dbReference type="NCBIfam" id="TIGR00756">
    <property type="entry name" value="PPR"/>
    <property type="match status" value="3"/>
</dbReference>
<dbReference type="Pfam" id="PF01535">
    <property type="entry name" value="PPR"/>
    <property type="match status" value="3"/>
</dbReference>
<keyword evidence="5" id="KW-0677">Repeat</keyword>
<keyword evidence="8" id="KW-0961">Cell wall biogenesis/degradation</keyword>
<evidence type="ECO:0000256" key="1">
    <source>
        <dbReference type="ARBA" id="ARBA00004127"/>
    </source>
</evidence>
<dbReference type="InterPro" id="IPR029044">
    <property type="entry name" value="Nucleotide-diphossugar_trans"/>
</dbReference>
<feature type="transmembrane region" description="Helical" evidence="13">
    <location>
        <begin position="481"/>
        <end position="499"/>
    </location>
</feature>
<feature type="binding site" evidence="10">
    <location>
        <position position="595"/>
    </location>
    <ligand>
        <name>UDP-alpha-D-glucose</name>
        <dbReference type="ChEBI" id="CHEBI:58885"/>
    </ligand>
</feature>
<feature type="transmembrane region" description="Helical" evidence="13">
    <location>
        <begin position="1120"/>
        <end position="1142"/>
    </location>
</feature>
<dbReference type="PANTHER" id="PTHR13301">
    <property type="entry name" value="X-BOX TRANSCRIPTION FACTOR-RELATED"/>
    <property type="match status" value="1"/>
</dbReference>
<keyword evidence="2" id="KW-0328">Glycosyltransferase</keyword>
<feature type="transmembrane region" description="Helical" evidence="13">
    <location>
        <begin position="1028"/>
        <end position="1044"/>
    </location>
</feature>
<evidence type="ECO:0000313" key="14">
    <source>
        <dbReference type="EMBL" id="RXH89993.1"/>
    </source>
</evidence>
<evidence type="ECO:0000256" key="3">
    <source>
        <dbReference type="ARBA" id="ARBA00022679"/>
    </source>
</evidence>
<evidence type="ECO:0000256" key="5">
    <source>
        <dbReference type="ARBA" id="ARBA00022737"/>
    </source>
</evidence>
<dbReference type="Pfam" id="PF20431">
    <property type="entry name" value="E_motif"/>
    <property type="match status" value="1"/>
</dbReference>
<gene>
    <name evidence="14" type="ORF">DVH24_032350</name>
</gene>
<keyword evidence="6 13" id="KW-1133">Transmembrane helix</keyword>
<feature type="binding site" evidence="11">
    <location>
        <position position="754"/>
    </location>
    <ligand>
        <name>Mn(2+)</name>
        <dbReference type="ChEBI" id="CHEBI:29035"/>
    </ligand>
</feature>
<dbReference type="InterPro" id="IPR002885">
    <property type="entry name" value="PPR_rpt"/>
</dbReference>
<evidence type="ECO:0000256" key="11">
    <source>
        <dbReference type="PIRSR" id="PIRSR605150-3"/>
    </source>
</evidence>
<evidence type="ECO:0000256" key="12">
    <source>
        <dbReference type="PROSITE-ProRule" id="PRU00708"/>
    </source>
</evidence>
<evidence type="ECO:0000256" key="2">
    <source>
        <dbReference type="ARBA" id="ARBA00022676"/>
    </source>
</evidence>
<evidence type="ECO:0000256" key="7">
    <source>
        <dbReference type="ARBA" id="ARBA00023136"/>
    </source>
</evidence>
<feature type="repeat" description="PPR" evidence="12">
    <location>
        <begin position="297"/>
        <end position="331"/>
    </location>
</feature>
<dbReference type="GO" id="GO:0016020">
    <property type="term" value="C:membrane"/>
    <property type="evidence" value="ECO:0007669"/>
    <property type="project" value="InterPro"/>
</dbReference>
<dbReference type="InterPro" id="IPR005150">
    <property type="entry name" value="Cellulose_synth"/>
</dbReference>
<evidence type="ECO:0008006" key="16">
    <source>
        <dbReference type="Google" id="ProtNLM"/>
    </source>
</evidence>
<feature type="active site" evidence="9">
    <location>
        <position position="595"/>
    </location>
</feature>
<keyword evidence="4 13" id="KW-0812">Transmembrane</keyword>
<dbReference type="InterPro" id="IPR011990">
    <property type="entry name" value="TPR-like_helical_dom_sf"/>
</dbReference>
<feature type="repeat" description="PPR" evidence="12">
    <location>
        <begin position="156"/>
        <end position="190"/>
    </location>
</feature>
<evidence type="ECO:0000256" key="13">
    <source>
        <dbReference type="SAM" id="Phobius"/>
    </source>
</evidence>